<evidence type="ECO:0000256" key="1">
    <source>
        <dbReference type="ARBA" id="ARBA00004651"/>
    </source>
</evidence>
<evidence type="ECO:0000313" key="9">
    <source>
        <dbReference type="EMBL" id="MFD2615947.1"/>
    </source>
</evidence>
<evidence type="ECO:0000256" key="6">
    <source>
        <dbReference type="ARBA" id="ARBA00023136"/>
    </source>
</evidence>
<feature type="transmembrane region" description="Helical" evidence="7">
    <location>
        <begin position="44"/>
        <end position="64"/>
    </location>
</feature>
<evidence type="ECO:0000256" key="3">
    <source>
        <dbReference type="ARBA" id="ARBA00022475"/>
    </source>
</evidence>
<dbReference type="Proteomes" id="UP001597458">
    <property type="component" value="Unassembled WGS sequence"/>
</dbReference>
<keyword evidence="10" id="KW-1185">Reference proteome</keyword>
<gene>
    <name evidence="9" type="ORF">ACFSTF_01230</name>
</gene>
<keyword evidence="4 7" id="KW-0812">Transmembrane</keyword>
<reference evidence="10" key="1">
    <citation type="journal article" date="2019" name="Int. J. Syst. Evol. Microbiol.">
        <title>The Global Catalogue of Microorganisms (GCM) 10K type strain sequencing project: providing services to taxonomists for standard genome sequencing and annotation.</title>
        <authorList>
            <consortium name="The Broad Institute Genomics Platform"/>
            <consortium name="The Broad Institute Genome Sequencing Center for Infectious Disease"/>
            <person name="Wu L."/>
            <person name="Ma J."/>
        </authorList>
    </citation>
    <scope>NUCLEOTIDE SEQUENCE [LARGE SCALE GENOMIC DNA]</scope>
    <source>
        <strain evidence="10">TISTR 2241</strain>
    </source>
</reference>
<protein>
    <submittedName>
        <fullName evidence="9">MFS transporter</fullName>
    </submittedName>
</protein>
<evidence type="ECO:0000313" key="10">
    <source>
        <dbReference type="Proteomes" id="UP001597458"/>
    </source>
</evidence>
<name>A0ABW5PKM3_9BACI</name>
<evidence type="ECO:0000256" key="4">
    <source>
        <dbReference type="ARBA" id="ARBA00022692"/>
    </source>
</evidence>
<feature type="transmembrane region" description="Helical" evidence="7">
    <location>
        <begin position="7"/>
        <end position="32"/>
    </location>
</feature>
<feature type="transmembrane region" description="Helical" evidence="7">
    <location>
        <begin position="343"/>
        <end position="365"/>
    </location>
</feature>
<comment type="subcellular location">
    <subcellularLocation>
        <location evidence="1">Cell membrane</location>
        <topology evidence="1">Multi-pass membrane protein</topology>
    </subcellularLocation>
</comment>
<feature type="transmembrane region" description="Helical" evidence="7">
    <location>
        <begin position="306"/>
        <end position="322"/>
    </location>
</feature>
<sequence length="408" mass="45453">MKSNRNFIFLMLGQSVANIGDVLYIVAIISVLYKLTQSATVSSFVPFSITFAMFISSILTPLLIEKFNLKSLLLSSQIGKTVLLIGLGIFMMNSLNSRNYYLIFIIIVGVALLDGCANPIKQTLIPYYVEDNLLIKANGISETMTQSIQIGTWFFGSLLLIVFNANQLIWFVMVLFSISSILLSFLNKVEYEAENQEQKWTVLTRGWKSINHNPLLGKVVWMEFLETVASSVWIAAILYVFVEKALKVQEQWWGFINSSFFIGLVLGSILCIKFSRLVDEKRNVFIMTGALMTCVCTILFGTTSVPVMALILSTLIGLFGQLKNIPQQTLIQTSVSKEQLATVYTSIGTISTGVFGVSSLVMGLISDYFGVRSVFILSGILLAIVSLITFKNRKLFVKDGRRQSSSLR</sequence>
<dbReference type="PANTHER" id="PTHR23513">
    <property type="entry name" value="INTEGRAL MEMBRANE EFFLUX PROTEIN-RELATED"/>
    <property type="match status" value="1"/>
</dbReference>
<evidence type="ECO:0000259" key="8">
    <source>
        <dbReference type="PROSITE" id="PS50850"/>
    </source>
</evidence>
<dbReference type="InterPro" id="IPR020846">
    <property type="entry name" value="MFS_dom"/>
</dbReference>
<keyword evidence="6 7" id="KW-0472">Membrane</keyword>
<evidence type="ECO:0000256" key="2">
    <source>
        <dbReference type="ARBA" id="ARBA00022448"/>
    </source>
</evidence>
<keyword evidence="5 7" id="KW-1133">Transmembrane helix</keyword>
<feature type="domain" description="Major facilitator superfamily (MFS) profile" evidence="8">
    <location>
        <begin position="215"/>
        <end position="408"/>
    </location>
</feature>
<dbReference type="RefSeq" id="WP_141191826.1">
    <property type="nucleotide sequence ID" value="NZ_JBHUMR010000004.1"/>
</dbReference>
<dbReference type="Pfam" id="PF07690">
    <property type="entry name" value="MFS_1"/>
    <property type="match status" value="1"/>
</dbReference>
<feature type="transmembrane region" description="Helical" evidence="7">
    <location>
        <begin position="98"/>
        <end position="117"/>
    </location>
</feature>
<dbReference type="EMBL" id="JBHUMR010000004">
    <property type="protein sequence ID" value="MFD2615947.1"/>
    <property type="molecule type" value="Genomic_DNA"/>
</dbReference>
<dbReference type="InterPro" id="IPR011701">
    <property type="entry name" value="MFS"/>
</dbReference>
<feature type="transmembrane region" description="Helical" evidence="7">
    <location>
        <begin position="71"/>
        <end position="92"/>
    </location>
</feature>
<dbReference type="SUPFAM" id="SSF103473">
    <property type="entry name" value="MFS general substrate transporter"/>
    <property type="match status" value="1"/>
</dbReference>
<keyword evidence="2" id="KW-0813">Transport</keyword>
<feature type="transmembrane region" description="Helical" evidence="7">
    <location>
        <begin position="252"/>
        <end position="272"/>
    </location>
</feature>
<comment type="caution">
    <text evidence="9">The sequence shown here is derived from an EMBL/GenBank/DDBJ whole genome shotgun (WGS) entry which is preliminary data.</text>
</comment>
<dbReference type="PROSITE" id="PS50850">
    <property type="entry name" value="MFS"/>
    <property type="match status" value="1"/>
</dbReference>
<feature type="transmembrane region" description="Helical" evidence="7">
    <location>
        <begin position="215"/>
        <end position="240"/>
    </location>
</feature>
<accession>A0ABW5PKM3</accession>
<dbReference type="CDD" id="cd06173">
    <property type="entry name" value="MFS_MefA_like"/>
    <property type="match status" value="1"/>
</dbReference>
<dbReference type="Gene3D" id="1.20.1250.20">
    <property type="entry name" value="MFS general substrate transporter like domains"/>
    <property type="match status" value="1"/>
</dbReference>
<evidence type="ECO:0000256" key="5">
    <source>
        <dbReference type="ARBA" id="ARBA00022989"/>
    </source>
</evidence>
<dbReference type="PANTHER" id="PTHR23513:SF19">
    <property type="entry name" value="MAJOR FACILITATOR SUPERFAMILY (MFS) PROFILE DOMAIN-CONTAINING PROTEIN"/>
    <property type="match status" value="1"/>
</dbReference>
<proteinExistence type="predicted"/>
<organism evidence="9 10">
    <name type="scientific">Terrilactibacillus laevilacticus</name>
    <dbReference type="NCBI Taxonomy" id="1380157"/>
    <lineage>
        <taxon>Bacteria</taxon>
        <taxon>Bacillati</taxon>
        <taxon>Bacillota</taxon>
        <taxon>Bacilli</taxon>
        <taxon>Bacillales</taxon>
        <taxon>Bacillaceae</taxon>
        <taxon>Terrilactibacillus</taxon>
    </lineage>
</organism>
<feature type="transmembrane region" description="Helical" evidence="7">
    <location>
        <begin position="371"/>
        <end position="390"/>
    </location>
</feature>
<keyword evidence="3" id="KW-1003">Cell membrane</keyword>
<dbReference type="InterPro" id="IPR036259">
    <property type="entry name" value="MFS_trans_sf"/>
</dbReference>
<evidence type="ECO:0000256" key="7">
    <source>
        <dbReference type="SAM" id="Phobius"/>
    </source>
</evidence>